<evidence type="ECO:0000313" key="1">
    <source>
        <dbReference type="EMBL" id="MCC2616144.1"/>
    </source>
</evidence>
<reference evidence="1 2" key="1">
    <citation type="submission" date="2021-10" db="EMBL/GenBank/DDBJ databases">
        <title>Draft genome of Aestuariibacter halophilus JC2043.</title>
        <authorList>
            <person name="Emsley S.A."/>
            <person name="Pfannmuller K.M."/>
            <person name="Ushijima B."/>
            <person name="Saw J.H."/>
            <person name="Videau P."/>
        </authorList>
    </citation>
    <scope>NUCLEOTIDE SEQUENCE [LARGE SCALE GENOMIC DNA]</scope>
    <source>
        <strain evidence="1 2">JC2043</strain>
    </source>
</reference>
<dbReference type="EMBL" id="JAJEWP010000001">
    <property type="protein sequence ID" value="MCC2616144.1"/>
    <property type="molecule type" value="Genomic_DNA"/>
</dbReference>
<evidence type="ECO:0000313" key="2">
    <source>
        <dbReference type="Proteomes" id="UP001520878"/>
    </source>
</evidence>
<dbReference type="Gene3D" id="3.40.50.720">
    <property type="entry name" value="NAD(P)-binding Rossmann-like Domain"/>
    <property type="match status" value="1"/>
</dbReference>
<proteinExistence type="predicted"/>
<accession>A0ABS8G6M4</accession>
<dbReference type="Proteomes" id="UP001520878">
    <property type="component" value="Unassembled WGS sequence"/>
</dbReference>
<keyword evidence="2" id="KW-1185">Reference proteome</keyword>
<comment type="caution">
    <text evidence="1">The sequence shown here is derived from an EMBL/GenBank/DDBJ whole genome shotgun (WGS) entry which is preliminary data.</text>
</comment>
<organism evidence="1 2">
    <name type="scientific">Fluctibacter halophilus</name>
    <dbReference type="NCBI Taxonomy" id="226011"/>
    <lineage>
        <taxon>Bacteria</taxon>
        <taxon>Pseudomonadati</taxon>
        <taxon>Pseudomonadota</taxon>
        <taxon>Gammaproteobacteria</taxon>
        <taxon>Alteromonadales</taxon>
        <taxon>Alteromonadaceae</taxon>
        <taxon>Fluctibacter</taxon>
    </lineage>
</organism>
<name>A0ABS8G6M4_9ALTE</name>
<sequence length="274" mass="30768">MIEQNYIDARDQWREKLKQKNPANLELSRNCNVMMIVSGQVGVKAAGMMMSLPIGHLTVCPVLDTDIALIEQLEGLDSQSLSLSVLPHVFDVYGAAPHVQHHDFLVVATGRSFPQLLLDINALAVRLEMPWTQVNNFAHKITLGPTIIPGVTACYQCLTDRLASHTKQHDSIEAKQHFLNNNRGFEFKGNLPSIQEMTVSYLYEEVTRFIFGQNPPIAMGREVNLDTLYMAEDREFVPPMEWCRTCHFGSQATGQAFDAFTRRHSAPAAQRASK</sequence>
<protein>
    <submittedName>
        <fullName evidence="1">Uncharacterized protein</fullName>
    </submittedName>
</protein>
<gene>
    <name evidence="1" type="ORF">LJ739_07825</name>
</gene>
<dbReference type="RefSeq" id="WP_229158855.1">
    <property type="nucleotide sequence ID" value="NZ_JAJEWP010000001.1"/>
</dbReference>